<feature type="region of interest" description="Disordered" evidence="1">
    <location>
        <begin position="660"/>
        <end position="717"/>
    </location>
</feature>
<reference evidence="2 3" key="1">
    <citation type="submission" date="2024-01" db="EMBL/GenBank/DDBJ databases">
        <title>A draft genome for a cacao thread blight-causing isolate of Paramarasmius palmivorus.</title>
        <authorList>
            <person name="Baruah I.K."/>
            <person name="Bukari Y."/>
            <person name="Amoako-Attah I."/>
            <person name="Meinhardt L.W."/>
            <person name="Bailey B.A."/>
            <person name="Cohen S.P."/>
        </authorList>
    </citation>
    <scope>NUCLEOTIDE SEQUENCE [LARGE SCALE GENOMIC DNA]</scope>
    <source>
        <strain evidence="2 3">GH-12</strain>
    </source>
</reference>
<name>A0AAW0DRU8_9AGAR</name>
<keyword evidence="3" id="KW-1185">Reference proteome</keyword>
<dbReference type="EMBL" id="JAYKXP010000009">
    <property type="protein sequence ID" value="KAK7054459.1"/>
    <property type="molecule type" value="Genomic_DNA"/>
</dbReference>
<evidence type="ECO:0000256" key="1">
    <source>
        <dbReference type="SAM" id="MobiDB-lite"/>
    </source>
</evidence>
<proteinExistence type="predicted"/>
<sequence length="740" mass="84053">MNVSKSVFDGTGDAEYWLLHLEEAFWTKGKNTLRKAFRQRILGDVKAWLDSEVPSPMNEDWDCLRQLFVAYWIDGIRGEDYDSLRNDVMAKFKVPNVHWLHHPVYERITREIGPHSSDLALNLAWDEMENAPDRRRLFQVIWKAAMELGRKEGRAAGHDEGFQTGKYQGHDEGYEEGWEEGFADGMNKGRELGLKVGFRIGKRQGAEMVEEISQKAVLEARLLSPRPLVQLPQEILRTIFQYSITPESLLNTNRADWRGSGYRVNLRTKRSIIAVCRDWFNAGYEFLFKEVTLWHLSQANAFISHLETSPHTPSSFVKAVSINCIVPFFEHPEETRSTVVMTLQRILILCPRLCNLSFAPIPDVDATAALSQLVFSTATADAAGPPPDMGTSLRELLLSGFALPGWGIEAFAFSLDNLETLSLTINAQTEDPNRVMIPPMIWPRLKWLRYISCGKEPSIFGEISLRWEMPMLEKFSMTVNSTESTVFSDFLDAHGSKLRYLNVARKTPKETNPAALHFDVLSKTPVLQHLVVSTSIWPDQDPLRHARLEWVDIWEEVASFTSAASHETAMSALEKQRQLFHTSNIPTLKSVKIFDVALQFTRHQFDLPAFLTPDILDTEDGSPARIQYAGVDIVHVDGYVFQNDMAYLPTYPDVGVLENVSESEEGEDDQPNLNDEEWAAEEDVDDSDQSWKPDTDDDAEDNSLYDSDGYDTDASATDSLYDSLNARNTRVSFHTGYFWT</sequence>
<organism evidence="2 3">
    <name type="scientific">Paramarasmius palmivorus</name>
    <dbReference type="NCBI Taxonomy" id="297713"/>
    <lineage>
        <taxon>Eukaryota</taxon>
        <taxon>Fungi</taxon>
        <taxon>Dikarya</taxon>
        <taxon>Basidiomycota</taxon>
        <taxon>Agaricomycotina</taxon>
        <taxon>Agaricomycetes</taxon>
        <taxon>Agaricomycetidae</taxon>
        <taxon>Agaricales</taxon>
        <taxon>Marasmiineae</taxon>
        <taxon>Marasmiaceae</taxon>
        <taxon>Paramarasmius</taxon>
    </lineage>
</organism>
<dbReference type="SUPFAM" id="SSF52047">
    <property type="entry name" value="RNI-like"/>
    <property type="match status" value="1"/>
</dbReference>
<evidence type="ECO:0000313" key="2">
    <source>
        <dbReference type="EMBL" id="KAK7054459.1"/>
    </source>
</evidence>
<dbReference type="AlphaFoldDB" id="A0AAW0DRU8"/>
<protein>
    <recommendedName>
        <fullName evidence="4">F-box domain-containing protein</fullName>
    </recommendedName>
</protein>
<dbReference type="InterPro" id="IPR032675">
    <property type="entry name" value="LRR_dom_sf"/>
</dbReference>
<feature type="compositionally biased region" description="Acidic residues" evidence="1">
    <location>
        <begin position="661"/>
        <end position="688"/>
    </location>
</feature>
<evidence type="ECO:0000313" key="3">
    <source>
        <dbReference type="Proteomes" id="UP001383192"/>
    </source>
</evidence>
<dbReference type="Proteomes" id="UP001383192">
    <property type="component" value="Unassembled WGS sequence"/>
</dbReference>
<comment type="caution">
    <text evidence="2">The sequence shown here is derived from an EMBL/GenBank/DDBJ whole genome shotgun (WGS) entry which is preliminary data.</text>
</comment>
<feature type="compositionally biased region" description="Acidic residues" evidence="1">
    <location>
        <begin position="695"/>
        <end position="711"/>
    </location>
</feature>
<dbReference type="Gene3D" id="3.80.10.10">
    <property type="entry name" value="Ribonuclease Inhibitor"/>
    <property type="match status" value="1"/>
</dbReference>
<gene>
    <name evidence="2" type="ORF">VNI00_003657</name>
</gene>
<evidence type="ECO:0008006" key="4">
    <source>
        <dbReference type="Google" id="ProtNLM"/>
    </source>
</evidence>
<accession>A0AAW0DRU8</accession>